<feature type="region of interest" description="Disordered" evidence="1">
    <location>
        <begin position="1"/>
        <end position="23"/>
    </location>
</feature>
<dbReference type="Pfam" id="PF18957">
    <property type="entry name" value="RibLong"/>
    <property type="match status" value="1"/>
</dbReference>
<evidence type="ECO:0000313" key="3">
    <source>
        <dbReference type="EMBL" id="MBI8988875.1"/>
    </source>
</evidence>
<accession>A0A934I5G7</accession>
<organism evidence="3 4">
    <name type="scientific">Corynebacterium meridianum</name>
    <dbReference type="NCBI Taxonomy" id="2765363"/>
    <lineage>
        <taxon>Bacteria</taxon>
        <taxon>Bacillati</taxon>
        <taxon>Actinomycetota</taxon>
        <taxon>Actinomycetes</taxon>
        <taxon>Mycobacteriales</taxon>
        <taxon>Corynebacteriaceae</taxon>
        <taxon>Corynebacterium</taxon>
    </lineage>
</organism>
<keyword evidence="4" id="KW-1185">Reference proteome</keyword>
<dbReference type="NCBIfam" id="NF038186">
    <property type="entry name" value="YPDG_rpt"/>
    <property type="match status" value="1"/>
</dbReference>
<protein>
    <submittedName>
        <fullName evidence="3">YPDG domain-containing protein</fullName>
    </submittedName>
</protein>
<sequence>MFRLPNSNGARAPARSSPPGTTFSVADIDGVTIVGDTGEIAVEPVAGQATGELLIPVTVTYPDESVDEINRYGPR</sequence>
<dbReference type="AlphaFoldDB" id="A0A934I5G7"/>
<dbReference type="Proteomes" id="UP000645966">
    <property type="component" value="Unassembled WGS sequence"/>
</dbReference>
<evidence type="ECO:0000256" key="1">
    <source>
        <dbReference type="SAM" id="MobiDB-lite"/>
    </source>
</evidence>
<feature type="domain" description="Long Rib" evidence="2">
    <location>
        <begin position="15"/>
        <end position="70"/>
    </location>
</feature>
<dbReference type="RefSeq" id="WP_198737916.1">
    <property type="nucleotide sequence ID" value="NZ_JAEIOS010000011.1"/>
</dbReference>
<gene>
    <name evidence="3" type="ORF">JDV75_03755</name>
</gene>
<dbReference type="EMBL" id="JAEIOS010000011">
    <property type="protein sequence ID" value="MBI8988875.1"/>
    <property type="molecule type" value="Genomic_DNA"/>
</dbReference>
<proteinExistence type="predicted"/>
<name>A0A934I5G7_9CORY</name>
<evidence type="ECO:0000313" key="4">
    <source>
        <dbReference type="Proteomes" id="UP000645966"/>
    </source>
</evidence>
<comment type="caution">
    <text evidence="3">The sequence shown here is derived from an EMBL/GenBank/DDBJ whole genome shotgun (WGS) entry which is preliminary data.</text>
</comment>
<evidence type="ECO:0000259" key="2">
    <source>
        <dbReference type="Pfam" id="PF18957"/>
    </source>
</evidence>
<reference evidence="3" key="1">
    <citation type="submission" date="2020-12" db="EMBL/GenBank/DDBJ databases">
        <title>Genome public.</title>
        <authorList>
            <person name="Sun Q."/>
        </authorList>
    </citation>
    <scope>NUCLEOTIDE SEQUENCE</scope>
    <source>
        <strain evidence="3">CCM 8863</strain>
    </source>
</reference>
<dbReference type="InterPro" id="IPR044055">
    <property type="entry name" value="RibLong"/>
</dbReference>